<keyword evidence="2" id="KW-0805">Transcription regulation</keyword>
<gene>
    <name evidence="6" type="ORF">CH92_10575</name>
</gene>
<evidence type="ECO:0000256" key="4">
    <source>
        <dbReference type="ARBA" id="ARBA00023163"/>
    </source>
</evidence>
<dbReference type="InterPro" id="IPR058163">
    <property type="entry name" value="LysR-type_TF_proteobact-type"/>
</dbReference>
<dbReference type="EMBL" id="CP007441">
    <property type="protein sequence ID" value="AHL75524.1"/>
    <property type="molecule type" value="Genomic_DNA"/>
</dbReference>
<dbReference type="Proteomes" id="UP000019522">
    <property type="component" value="Chromosome"/>
</dbReference>
<dbReference type="Pfam" id="PF00126">
    <property type="entry name" value="HTH_1"/>
    <property type="match status" value="1"/>
</dbReference>
<dbReference type="GO" id="GO:0043565">
    <property type="term" value="F:sequence-specific DNA binding"/>
    <property type="evidence" value="ECO:0007669"/>
    <property type="project" value="TreeGrafter"/>
</dbReference>
<dbReference type="PANTHER" id="PTHR30537">
    <property type="entry name" value="HTH-TYPE TRANSCRIPTIONAL REGULATOR"/>
    <property type="match status" value="1"/>
</dbReference>
<reference evidence="6 7" key="2">
    <citation type="submission" date="2014-03" db="EMBL/GenBank/DDBJ databases">
        <authorList>
            <person name="Baltrus D."/>
            <person name="Dougherty K."/>
        </authorList>
    </citation>
    <scope>NUCLEOTIDE SEQUENCE</scope>
    <source>
        <strain evidence="6 7">28a24</strain>
    </source>
</reference>
<name>W8QZ23_STUST</name>
<dbReference type="InterPro" id="IPR036388">
    <property type="entry name" value="WH-like_DNA-bd_sf"/>
</dbReference>
<comment type="similarity">
    <text evidence="1">Belongs to the LysR transcriptional regulatory family.</text>
</comment>
<sequence>MSRYRQMQVFEAVAQLGSLAAAARQLNLSPATVMRSIASLEARLNNTLLLRGPRGVSLTPEGERFAANCRQIIEQTAVAERSAAGIHARPAGRLIVSLPPLMDQQVFMPIALEYLAAFPEVYLVTRAYEGIPKLLEENIDVALVMGHLPDSSGFAMPVGMVQPIVCGSPAYLAKWGRPQTPEDLKAHRSVLTPGQQSGWRFRCERSTRLVRPASVLTCTTPSAAIHAAILGLGLIRCMSYEAHLELKRGSLEPVLSGFASQNLPAQLIYRDGRQAEARVRTFIDFATPKLRVHPAFLG</sequence>
<dbReference type="SUPFAM" id="SSF46785">
    <property type="entry name" value="Winged helix' DNA-binding domain"/>
    <property type="match status" value="1"/>
</dbReference>
<dbReference type="GO" id="GO:0006351">
    <property type="term" value="P:DNA-templated transcription"/>
    <property type="evidence" value="ECO:0007669"/>
    <property type="project" value="TreeGrafter"/>
</dbReference>
<dbReference type="FunFam" id="1.10.10.10:FF:000001">
    <property type="entry name" value="LysR family transcriptional regulator"/>
    <property type="match status" value="1"/>
</dbReference>
<evidence type="ECO:0000259" key="5">
    <source>
        <dbReference type="PROSITE" id="PS50931"/>
    </source>
</evidence>
<dbReference type="InterPro" id="IPR005119">
    <property type="entry name" value="LysR_subst-bd"/>
</dbReference>
<accession>W8QZ23</accession>
<evidence type="ECO:0000313" key="7">
    <source>
        <dbReference type="Proteomes" id="UP000019522"/>
    </source>
</evidence>
<dbReference type="RefSeq" id="WP_025241716.1">
    <property type="nucleotide sequence ID" value="NZ_CP007441.1"/>
</dbReference>
<dbReference type="InterPro" id="IPR036390">
    <property type="entry name" value="WH_DNA-bd_sf"/>
</dbReference>
<dbReference type="Gene3D" id="1.10.10.10">
    <property type="entry name" value="Winged helix-like DNA-binding domain superfamily/Winged helix DNA-binding domain"/>
    <property type="match status" value="1"/>
</dbReference>
<keyword evidence="3" id="KW-0238">DNA-binding</keyword>
<dbReference type="KEGG" id="pstt:CH92_10575"/>
<dbReference type="Gene3D" id="3.40.190.290">
    <property type="match status" value="1"/>
</dbReference>
<evidence type="ECO:0000256" key="1">
    <source>
        <dbReference type="ARBA" id="ARBA00009437"/>
    </source>
</evidence>
<dbReference type="InterPro" id="IPR000847">
    <property type="entry name" value="LysR_HTH_N"/>
</dbReference>
<evidence type="ECO:0000313" key="6">
    <source>
        <dbReference type="EMBL" id="AHL75524.1"/>
    </source>
</evidence>
<dbReference type="Pfam" id="PF03466">
    <property type="entry name" value="LysR_substrate"/>
    <property type="match status" value="1"/>
</dbReference>
<protein>
    <submittedName>
        <fullName evidence="6">LysR family transcriptional regulator</fullName>
    </submittedName>
</protein>
<organism evidence="6 7">
    <name type="scientific">Stutzerimonas stutzeri</name>
    <name type="common">Pseudomonas stutzeri</name>
    <dbReference type="NCBI Taxonomy" id="316"/>
    <lineage>
        <taxon>Bacteria</taxon>
        <taxon>Pseudomonadati</taxon>
        <taxon>Pseudomonadota</taxon>
        <taxon>Gammaproteobacteria</taxon>
        <taxon>Pseudomonadales</taxon>
        <taxon>Pseudomonadaceae</taxon>
        <taxon>Stutzerimonas</taxon>
    </lineage>
</organism>
<proteinExistence type="inferred from homology"/>
<dbReference type="PANTHER" id="PTHR30537:SF5">
    <property type="entry name" value="HTH-TYPE TRANSCRIPTIONAL ACTIVATOR TTDR-RELATED"/>
    <property type="match status" value="1"/>
</dbReference>
<evidence type="ECO:0000256" key="3">
    <source>
        <dbReference type="ARBA" id="ARBA00023125"/>
    </source>
</evidence>
<dbReference type="SUPFAM" id="SSF53850">
    <property type="entry name" value="Periplasmic binding protein-like II"/>
    <property type="match status" value="1"/>
</dbReference>
<feature type="domain" description="HTH lysR-type" evidence="5">
    <location>
        <begin position="1"/>
        <end position="59"/>
    </location>
</feature>
<dbReference type="PROSITE" id="PS50931">
    <property type="entry name" value="HTH_LYSR"/>
    <property type="match status" value="1"/>
</dbReference>
<evidence type="ECO:0000256" key="2">
    <source>
        <dbReference type="ARBA" id="ARBA00023015"/>
    </source>
</evidence>
<reference evidence="7" key="1">
    <citation type="journal article" date="2014" name="Genome Announc.">
        <title>Complete Genome Sequence of the Highly Transformable Pseudomonas stutzeri Strain 28a24.</title>
        <authorList>
            <person name="Smith B.A."/>
            <person name="Dougherty K.M."/>
            <person name="Baltrus D.A."/>
        </authorList>
    </citation>
    <scope>NUCLEOTIDE SEQUENCE [LARGE SCALE GENOMIC DNA]</scope>
    <source>
        <strain evidence="7">28a24</strain>
    </source>
</reference>
<dbReference type="AlphaFoldDB" id="W8QZ23"/>
<dbReference type="GO" id="GO:0003700">
    <property type="term" value="F:DNA-binding transcription factor activity"/>
    <property type="evidence" value="ECO:0007669"/>
    <property type="project" value="InterPro"/>
</dbReference>
<dbReference type="OrthoDB" id="9786526at2"/>
<dbReference type="PATRIC" id="fig|316.77.peg.2116"/>
<keyword evidence="4" id="KW-0804">Transcription</keyword>